<dbReference type="EMBL" id="FOJN01000011">
    <property type="protein sequence ID" value="SFA57562.1"/>
    <property type="molecule type" value="Genomic_DNA"/>
</dbReference>
<dbReference type="GO" id="GO:0030151">
    <property type="term" value="F:molybdenum ion binding"/>
    <property type="evidence" value="ECO:0007669"/>
    <property type="project" value="InterPro"/>
</dbReference>
<reference evidence="2 3" key="1">
    <citation type="submission" date="2016-10" db="EMBL/GenBank/DDBJ databases">
        <authorList>
            <person name="de Groot N.N."/>
        </authorList>
    </citation>
    <scope>NUCLEOTIDE SEQUENCE [LARGE SCALE GENOMIC DNA]</scope>
    <source>
        <strain evidence="2 3">DSM 44908</strain>
    </source>
</reference>
<evidence type="ECO:0000313" key="3">
    <source>
        <dbReference type="Proteomes" id="UP000182054"/>
    </source>
</evidence>
<dbReference type="PROSITE" id="PS51340">
    <property type="entry name" value="MOSC"/>
    <property type="match status" value="1"/>
</dbReference>
<dbReference type="Proteomes" id="UP000182054">
    <property type="component" value="Unassembled WGS sequence"/>
</dbReference>
<evidence type="ECO:0000313" key="2">
    <source>
        <dbReference type="EMBL" id="SFA57562.1"/>
    </source>
</evidence>
<dbReference type="GO" id="GO:0030170">
    <property type="term" value="F:pyridoxal phosphate binding"/>
    <property type="evidence" value="ECO:0007669"/>
    <property type="project" value="InterPro"/>
</dbReference>
<dbReference type="SUPFAM" id="SSF50800">
    <property type="entry name" value="PK beta-barrel domain-like"/>
    <property type="match status" value="1"/>
</dbReference>
<dbReference type="GO" id="GO:0003824">
    <property type="term" value="F:catalytic activity"/>
    <property type="evidence" value="ECO:0007669"/>
    <property type="project" value="InterPro"/>
</dbReference>
<dbReference type="RefSeq" id="WP_371828504.1">
    <property type="nucleotide sequence ID" value="NZ_FOJN01000011.1"/>
</dbReference>
<proteinExistence type="predicted"/>
<dbReference type="InterPro" id="IPR052353">
    <property type="entry name" value="Benzoxazolinone_Detox_Enz"/>
</dbReference>
<gene>
    <name evidence="2" type="ORF">SAMN05444374_111150</name>
</gene>
<feature type="domain" description="MOSC" evidence="1">
    <location>
        <begin position="40"/>
        <end position="174"/>
    </location>
</feature>
<protein>
    <submittedName>
        <fullName evidence="2">MOSC domain-containing protein YiiM</fullName>
    </submittedName>
</protein>
<sequence>MTAPESTGPVPTGRLLDVCVVHTLHPLSRPAVVDSAIDKRPVTGPVEVTALGLTGDRSIDVKFHGGADQAVYAFDDAEALRWATELGRPVPAGWFGENLRVSGVPVTDAVVGSTWAVGTAVLEVTIPRRPCATFARWTEEPRWVKRFTERGDVGTYLRVVRPGHVGAGDLVEVTGVPDHGVTVRDLFVGSSVAAMDALLDIEGFAPKVYREARDMAARARRRAAPLDPV</sequence>
<dbReference type="InterPro" id="IPR005302">
    <property type="entry name" value="MoCF_Sase_C"/>
</dbReference>
<dbReference type="Gene3D" id="2.40.33.20">
    <property type="entry name" value="PK beta-barrel domain-like"/>
    <property type="match status" value="1"/>
</dbReference>
<dbReference type="PANTHER" id="PTHR30212">
    <property type="entry name" value="PROTEIN YIIM"/>
    <property type="match status" value="1"/>
</dbReference>
<organism evidence="2 3">
    <name type="scientific">Rhodococcoides kroppenstedtii</name>
    <dbReference type="NCBI Taxonomy" id="293050"/>
    <lineage>
        <taxon>Bacteria</taxon>
        <taxon>Bacillati</taxon>
        <taxon>Actinomycetota</taxon>
        <taxon>Actinomycetes</taxon>
        <taxon>Mycobacteriales</taxon>
        <taxon>Nocardiaceae</taxon>
        <taxon>Rhodococcoides</taxon>
    </lineage>
</organism>
<dbReference type="PANTHER" id="PTHR30212:SF2">
    <property type="entry name" value="PROTEIN YIIM"/>
    <property type="match status" value="1"/>
</dbReference>
<dbReference type="AlphaFoldDB" id="A0A1I0U0J0"/>
<dbReference type="Pfam" id="PF03473">
    <property type="entry name" value="MOSC"/>
    <property type="match status" value="1"/>
</dbReference>
<accession>A0A1I0U0J0</accession>
<evidence type="ECO:0000259" key="1">
    <source>
        <dbReference type="PROSITE" id="PS51340"/>
    </source>
</evidence>
<dbReference type="GeneID" id="85486721"/>
<name>A0A1I0U0J0_9NOCA</name>
<dbReference type="InterPro" id="IPR011037">
    <property type="entry name" value="Pyrv_Knase-like_insert_dom_sf"/>
</dbReference>